<dbReference type="InterPro" id="IPR036291">
    <property type="entry name" value="NAD(P)-bd_dom_sf"/>
</dbReference>
<dbReference type="PANTHER" id="PTHR43765">
    <property type="entry name" value="2-DEHYDROPANTOATE 2-REDUCTASE-RELATED"/>
    <property type="match status" value="1"/>
</dbReference>
<keyword evidence="7" id="KW-1185">Reference proteome</keyword>
<evidence type="ECO:0008006" key="8">
    <source>
        <dbReference type="Google" id="ProtNLM"/>
    </source>
</evidence>
<organism evidence="6 7">
    <name type="scientific">Westerdykella ornata</name>
    <dbReference type="NCBI Taxonomy" id="318751"/>
    <lineage>
        <taxon>Eukaryota</taxon>
        <taxon>Fungi</taxon>
        <taxon>Dikarya</taxon>
        <taxon>Ascomycota</taxon>
        <taxon>Pezizomycotina</taxon>
        <taxon>Dothideomycetes</taxon>
        <taxon>Pleosporomycetidae</taxon>
        <taxon>Pleosporales</taxon>
        <taxon>Sporormiaceae</taxon>
        <taxon>Westerdykella</taxon>
    </lineage>
</organism>
<evidence type="ECO:0000313" key="6">
    <source>
        <dbReference type="EMBL" id="KAF2275085.1"/>
    </source>
</evidence>
<evidence type="ECO:0000256" key="2">
    <source>
        <dbReference type="ARBA" id="ARBA00022857"/>
    </source>
</evidence>
<dbReference type="Gene3D" id="3.40.50.720">
    <property type="entry name" value="NAD(P)-binding Rossmann-like Domain"/>
    <property type="match status" value="1"/>
</dbReference>
<dbReference type="Pfam" id="PF08546">
    <property type="entry name" value="ApbA_C"/>
    <property type="match status" value="1"/>
</dbReference>
<dbReference type="RefSeq" id="XP_033652624.1">
    <property type="nucleotide sequence ID" value="XM_033802413.1"/>
</dbReference>
<protein>
    <recommendedName>
        <fullName evidence="8">2-dehydropantoate 2-reductase</fullName>
    </recommendedName>
</protein>
<dbReference type="PANTHER" id="PTHR43765:SF2">
    <property type="entry name" value="2-DEHYDROPANTOATE 2-REDUCTASE"/>
    <property type="match status" value="1"/>
</dbReference>
<dbReference type="InterPro" id="IPR050838">
    <property type="entry name" value="Ketopantoate_reductase"/>
</dbReference>
<name>A0A6A6JFN8_WESOR</name>
<reference evidence="6" key="1">
    <citation type="journal article" date="2020" name="Stud. Mycol.">
        <title>101 Dothideomycetes genomes: a test case for predicting lifestyles and emergence of pathogens.</title>
        <authorList>
            <person name="Haridas S."/>
            <person name="Albert R."/>
            <person name="Binder M."/>
            <person name="Bloem J."/>
            <person name="Labutti K."/>
            <person name="Salamov A."/>
            <person name="Andreopoulos B."/>
            <person name="Baker S."/>
            <person name="Barry K."/>
            <person name="Bills G."/>
            <person name="Bluhm B."/>
            <person name="Cannon C."/>
            <person name="Castanera R."/>
            <person name="Culley D."/>
            <person name="Daum C."/>
            <person name="Ezra D."/>
            <person name="Gonzalez J."/>
            <person name="Henrissat B."/>
            <person name="Kuo A."/>
            <person name="Liang C."/>
            <person name="Lipzen A."/>
            <person name="Lutzoni F."/>
            <person name="Magnuson J."/>
            <person name="Mondo S."/>
            <person name="Nolan M."/>
            <person name="Ohm R."/>
            <person name="Pangilinan J."/>
            <person name="Park H.-J."/>
            <person name="Ramirez L."/>
            <person name="Alfaro M."/>
            <person name="Sun H."/>
            <person name="Tritt A."/>
            <person name="Yoshinaga Y."/>
            <person name="Zwiers L.-H."/>
            <person name="Turgeon B."/>
            <person name="Goodwin S."/>
            <person name="Spatafora J."/>
            <person name="Crous P."/>
            <person name="Grigoriev I."/>
        </authorList>
    </citation>
    <scope>NUCLEOTIDE SEQUENCE</scope>
    <source>
        <strain evidence="6">CBS 379.55</strain>
    </source>
</reference>
<evidence type="ECO:0000256" key="3">
    <source>
        <dbReference type="ARBA" id="ARBA00023002"/>
    </source>
</evidence>
<dbReference type="GeneID" id="54555588"/>
<keyword evidence="3" id="KW-0560">Oxidoreductase</keyword>
<dbReference type="Pfam" id="PF02558">
    <property type="entry name" value="ApbA"/>
    <property type="match status" value="1"/>
</dbReference>
<proteinExistence type="inferred from homology"/>
<feature type="domain" description="Ketopantoate reductase C-terminal" evidence="5">
    <location>
        <begin position="289"/>
        <end position="421"/>
    </location>
</feature>
<keyword evidence="2" id="KW-0521">NADP</keyword>
<evidence type="ECO:0000256" key="1">
    <source>
        <dbReference type="ARBA" id="ARBA00007870"/>
    </source>
</evidence>
<feature type="domain" description="Ketopantoate reductase N-terminal" evidence="4">
    <location>
        <begin position="38"/>
        <end position="210"/>
    </location>
</feature>
<evidence type="ECO:0000313" key="7">
    <source>
        <dbReference type="Proteomes" id="UP000800097"/>
    </source>
</evidence>
<evidence type="ECO:0000259" key="4">
    <source>
        <dbReference type="Pfam" id="PF02558"/>
    </source>
</evidence>
<comment type="similarity">
    <text evidence="1">Belongs to the ketopantoate reductase family.</text>
</comment>
<accession>A0A6A6JFN8</accession>
<dbReference type="GO" id="GO:0050661">
    <property type="term" value="F:NADP binding"/>
    <property type="evidence" value="ECO:0007669"/>
    <property type="project" value="TreeGrafter"/>
</dbReference>
<dbReference type="Gene3D" id="1.10.1040.10">
    <property type="entry name" value="N-(1-d-carboxylethyl)-l-norvaline Dehydrogenase, domain 2"/>
    <property type="match status" value="1"/>
</dbReference>
<dbReference type="AlphaFoldDB" id="A0A6A6JFN8"/>
<dbReference type="Proteomes" id="UP000800097">
    <property type="component" value="Unassembled WGS sequence"/>
</dbReference>
<gene>
    <name evidence="6" type="ORF">EI97DRAFT_494979</name>
</gene>
<dbReference type="GO" id="GO:0008677">
    <property type="term" value="F:2-dehydropantoate 2-reductase activity"/>
    <property type="evidence" value="ECO:0007669"/>
    <property type="project" value="TreeGrafter"/>
</dbReference>
<dbReference type="SUPFAM" id="SSF48179">
    <property type="entry name" value="6-phosphogluconate dehydrogenase C-terminal domain-like"/>
    <property type="match status" value="1"/>
</dbReference>
<sequence length="464" mass="52744">MDNGGRKENGLSRSPYTERNLRTALQFYRRQRVVDRRIHVLGMGSLGLFVAHSLRKLPNPPPVTLMFHAWQTLDTWNQSSRTIKLVTDDTAERTEGFDAELSYLRRRFHGKEIEEEIYSNEAESTEPISSLIVCTKTQMVLQALSRVKHRLHKESVILFLQNGMGTIEEVNREIFPDPETRPRYMLGTNTHHTSLHPDEPFVSLYKGYGTLAVAILPSERDGGTGPYTSMPRFGPASRMPLAMQYPEEPDLEAGAPQQPGFHWTPNHRYLLRTLLRSTLLSATGFSPPDLLQMQLERLAINSIIGPLTVMLDARNGSILYNYSLTRTMRLLLAEISLVIRSLPELRYIPNIPQRFDPGRLETLVVGVANRTKDEISMMLRDVRRGRLTEVEYLNGWIVKKGEELGVRCFMNYMMVNLVKGKANMIQMEMNEEVPLLPAKAAEGPIVLKGEAQEASSRDPLEDDD</sequence>
<dbReference type="EMBL" id="ML986499">
    <property type="protein sequence ID" value="KAF2275085.1"/>
    <property type="molecule type" value="Genomic_DNA"/>
</dbReference>
<dbReference type="InterPro" id="IPR013328">
    <property type="entry name" value="6PGD_dom2"/>
</dbReference>
<evidence type="ECO:0000259" key="5">
    <source>
        <dbReference type="Pfam" id="PF08546"/>
    </source>
</evidence>
<dbReference type="InterPro" id="IPR008927">
    <property type="entry name" value="6-PGluconate_DH-like_C_sf"/>
</dbReference>
<dbReference type="OrthoDB" id="73846at2759"/>
<dbReference type="InterPro" id="IPR013752">
    <property type="entry name" value="KPA_reductase"/>
</dbReference>
<dbReference type="GO" id="GO:0005739">
    <property type="term" value="C:mitochondrion"/>
    <property type="evidence" value="ECO:0007669"/>
    <property type="project" value="TreeGrafter"/>
</dbReference>
<dbReference type="InterPro" id="IPR013332">
    <property type="entry name" value="KPR_N"/>
</dbReference>
<dbReference type="SUPFAM" id="SSF51735">
    <property type="entry name" value="NAD(P)-binding Rossmann-fold domains"/>
    <property type="match status" value="1"/>
</dbReference>